<evidence type="ECO:0000259" key="6">
    <source>
        <dbReference type="Pfam" id="PF12759"/>
    </source>
</evidence>
<dbReference type="RefSeq" id="WP_193836370.1">
    <property type="nucleotide sequence ID" value="NZ_CAWPOC010000253.1"/>
</dbReference>
<dbReference type="Pfam" id="PF12759">
    <property type="entry name" value="HTH_Tnp_IS1"/>
    <property type="match status" value="1"/>
</dbReference>
<feature type="domain" description="Insertion element IS1 protein InsA helix-turn-helix" evidence="6">
    <location>
        <begin position="43"/>
        <end position="65"/>
    </location>
</feature>
<evidence type="ECO:0000313" key="7">
    <source>
        <dbReference type="EMBL" id="WNH01162.1"/>
    </source>
</evidence>
<evidence type="ECO:0000259" key="5">
    <source>
        <dbReference type="Pfam" id="PF03811"/>
    </source>
</evidence>
<dbReference type="InterPro" id="IPR003220">
    <property type="entry name" value="InsA_N_dom_Znf"/>
</dbReference>
<comment type="function">
    <text evidence="1">Absolutely required for transposition of IS1.</text>
</comment>
<dbReference type="PANTHER" id="PTHR47923">
    <property type="entry name" value="INSERTION ELEMENT IS1 1 PROTEIN INSA-RELATED"/>
    <property type="match status" value="1"/>
</dbReference>
<reference evidence="7 8" key="1">
    <citation type="journal article" date="2023" name="Access Microbiol">
        <title>The genome of a steinernematid-associated Pseudomonas piscis bacterium encodes the biosynthesis of insect toxins.</title>
        <authorList>
            <person name="Awori R.M."/>
            <person name="Hendre P."/>
            <person name="Amugune N.O."/>
        </authorList>
    </citation>
    <scope>NUCLEOTIDE SEQUENCE [LARGE SCALE GENOMIC DNA]</scope>
    <source>
        <strain evidence="7 8">97</strain>
    </source>
</reference>
<dbReference type="PANTHER" id="PTHR47923:SF1">
    <property type="entry name" value="INSERTION ELEMENT IS1 1 PROTEIN INSA-RELATED"/>
    <property type="match status" value="1"/>
</dbReference>
<evidence type="ECO:0000256" key="2">
    <source>
        <dbReference type="ARBA" id="ARBA00006212"/>
    </source>
</evidence>
<keyword evidence="8" id="KW-1185">Reference proteome</keyword>
<dbReference type="InterPro" id="IPR024431">
    <property type="entry name" value="InsA_HTH_dom"/>
</dbReference>
<evidence type="ECO:0000256" key="1">
    <source>
        <dbReference type="ARBA" id="ARBA00004091"/>
    </source>
</evidence>
<dbReference type="InterPro" id="IPR051252">
    <property type="entry name" value="IS1_transposase_InsA"/>
</dbReference>
<gene>
    <name evidence="7" type="ORF">QL112_015165</name>
</gene>
<organism evidence="7 8">
    <name type="scientific">Xenorhabdus griffiniae</name>
    <dbReference type="NCBI Taxonomy" id="351672"/>
    <lineage>
        <taxon>Bacteria</taxon>
        <taxon>Pseudomonadati</taxon>
        <taxon>Pseudomonadota</taxon>
        <taxon>Gammaproteobacteria</taxon>
        <taxon>Enterobacterales</taxon>
        <taxon>Morganellaceae</taxon>
        <taxon>Xenorhabdus</taxon>
    </lineage>
</organism>
<dbReference type="EMBL" id="CP133647">
    <property type="protein sequence ID" value="WNH01162.1"/>
    <property type="molecule type" value="Genomic_DNA"/>
</dbReference>
<protein>
    <submittedName>
        <fullName evidence="7">IS1 family transposase</fullName>
    </submittedName>
</protein>
<keyword evidence="4" id="KW-0233">DNA recombination</keyword>
<feature type="domain" description="InsA N-terminal zinc ribbon" evidence="5">
    <location>
        <begin position="1"/>
        <end position="36"/>
    </location>
</feature>
<dbReference type="GeneID" id="88856924"/>
<proteinExistence type="inferred from homology"/>
<accession>A0ABY9XF63</accession>
<dbReference type="Pfam" id="PF03811">
    <property type="entry name" value="Zn_ribbon_InsA"/>
    <property type="match status" value="1"/>
</dbReference>
<comment type="similarity">
    <text evidence="2">Belongs to the IS1 elements InsA family.</text>
</comment>
<evidence type="ECO:0000256" key="4">
    <source>
        <dbReference type="ARBA" id="ARBA00023172"/>
    </source>
</evidence>
<sequence>MAKVDVVCRYCQKTENVKRHGKGSSSHHRYHCYACHKTFQLNYTYQACNPGVKAQIVDMVINNGGNHR</sequence>
<evidence type="ECO:0000256" key="3">
    <source>
        <dbReference type="ARBA" id="ARBA00022578"/>
    </source>
</evidence>
<keyword evidence="3" id="KW-0815">Transposition</keyword>
<evidence type="ECO:0000313" key="8">
    <source>
        <dbReference type="Proteomes" id="UP001300348"/>
    </source>
</evidence>
<dbReference type="Proteomes" id="UP001300348">
    <property type="component" value="Chromosome"/>
</dbReference>
<name>A0ABY9XF63_9GAMM</name>